<feature type="transmembrane region" description="Helical" evidence="1">
    <location>
        <begin position="396"/>
        <end position="415"/>
    </location>
</feature>
<feature type="transmembrane region" description="Helical" evidence="1">
    <location>
        <begin position="313"/>
        <end position="341"/>
    </location>
</feature>
<feature type="transmembrane region" description="Helical" evidence="1">
    <location>
        <begin position="965"/>
        <end position="992"/>
    </location>
</feature>
<organism evidence="2 3">
    <name type="scientific">Spongisporangium articulatum</name>
    <dbReference type="NCBI Taxonomy" id="3362603"/>
    <lineage>
        <taxon>Bacteria</taxon>
        <taxon>Bacillati</taxon>
        <taxon>Actinomycetota</taxon>
        <taxon>Actinomycetes</taxon>
        <taxon>Kineosporiales</taxon>
        <taxon>Kineosporiaceae</taxon>
        <taxon>Spongisporangium</taxon>
    </lineage>
</organism>
<feature type="transmembrane region" description="Helical" evidence="1">
    <location>
        <begin position="922"/>
        <end position="945"/>
    </location>
</feature>
<reference evidence="2 3" key="1">
    <citation type="submission" date="2024-10" db="EMBL/GenBank/DDBJ databases">
        <title>The Natural Products Discovery Center: Release of the First 8490 Sequenced Strains for Exploring Actinobacteria Biosynthetic Diversity.</title>
        <authorList>
            <person name="Kalkreuter E."/>
            <person name="Kautsar S.A."/>
            <person name="Yang D."/>
            <person name="Bader C.D."/>
            <person name="Teijaro C.N."/>
            <person name="Fluegel L."/>
            <person name="Davis C.M."/>
            <person name="Simpson J.R."/>
            <person name="Lauterbach L."/>
            <person name="Steele A.D."/>
            <person name="Gui C."/>
            <person name="Meng S."/>
            <person name="Li G."/>
            <person name="Viehrig K."/>
            <person name="Ye F."/>
            <person name="Su P."/>
            <person name="Kiefer A.F."/>
            <person name="Nichols A."/>
            <person name="Cepeda A.J."/>
            <person name="Yan W."/>
            <person name="Fan B."/>
            <person name="Jiang Y."/>
            <person name="Adhikari A."/>
            <person name="Zheng C.-J."/>
            <person name="Schuster L."/>
            <person name="Cowan T.M."/>
            <person name="Smanski M.J."/>
            <person name="Chevrette M.G."/>
            <person name="De Carvalho L.P.S."/>
            <person name="Shen B."/>
        </authorList>
    </citation>
    <scope>NUCLEOTIDE SEQUENCE [LARGE SCALE GENOMIC DNA]</scope>
    <source>
        <strain evidence="2 3">NPDC049639</strain>
    </source>
</reference>
<feature type="transmembrane region" description="Helical" evidence="1">
    <location>
        <begin position="466"/>
        <end position="494"/>
    </location>
</feature>
<name>A0ABW8ANU0_9ACTN</name>
<gene>
    <name evidence="2" type="ORF">ACIB24_13290</name>
</gene>
<feature type="transmembrane region" description="Helical" evidence="1">
    <location>
        <begin position="361"/>
        <end position="384"/>
    </location>
</feature>
<dbReference type="Proteomes" id="UP001612915">
    <property type="component" value="Unassembled WGS sequence"/>
</dbReference>
<feature type="transmembrane region" description="Helical" evidence="1">
    <location>
        <begin position="427"/>
        <end position="446"/>
    </location>
</feature>
<sequence length="1009" mass="101462">MTLVPALILARGRAAGLRHAVLIAALALGAALPVVLQAGALVTADAALGRALDDLPLADRSVTVSRAGLLTDAELAGVDAAVRRELTGLVDDATPLRSQVVYHRLGDTHGTDFVLAGTQDLRTAVRLTSGRPPRSCTPTRCEVLAVPADPAAPPSTDPHPDADSGLVVVGRAVRIDPLLLSGTFDPKATVLLADGVGPVSRVAPLELIQRTYGWVGPLDRDQFRRSGVAAWTAAEVAAADRLSPYGAALTAPDSAIAAAAARSDASTGRFGLLAGSCAVLLLGAALCGAAALRPDHVRFTAALRRRGLAATPLRLVTLGEVVLVCVAGSLAGLVLGAAVSAGTAGVAGPPVAGTVDGALSAALPTVGGLGLAALALISLVLWPAAARPAWTDERATWRLVSVVAAAAVAAVVLVVSRGSAGADDPLLVVLPSLVLLAAALLAARAWPWVGRGVYRLLPRRAVGLRLGVAGVSAHPLLAASTAALLVAGVGASGFAISYRATLQRGAADQAAFVVPLDVRLAAGASGASVLGAGSAAELTAAAGGRFARPVIRTAGSLRSGAQRSEVVQFVGLEPAALEEVRRWSATVGGGEAEAVARAVATSVPATGLALPAGRTLAVATDEDTVMDLSAVLRADDGRERSLPLSAVRGAKVPRQEAVLPSGAGWRLIALTYTPDNETETLREHGLAEDIRTRAALSGRIELGSVSVDGAPLTHPWAGWTGDGLSVRDGGEAVRLDYRLDGPVGTIAAARTVRLATAGTPVPVAADPVTARGAGGVGGRVTLTLNQEPVQARIAAVLPRFPTVDGGRFVVADLAALSTVLDQQSPGTAQPDELWVSGTGGASNAALLSGLSVQRAVGVERDLRTDPVAVGAVRLLLLAAGLTALVGLAALVLLVAGERDEDAGELYAWETEGVPPAVLRHSLWARAAAVTVLGVPVGVLGALVLTRLTARLVPLTAGAGQPRPPLAPVAGLGTATVALVGALALALTSAVLVAARSFREPSPVPPGTGR</sequence>
<keyword evidence="1" id="KW-0812">Transmembrane</keyword>
<keyword evidence="3" id="KW-1185">Reference proteome</keyword>
<evidence type="ECO:0000313" key="2">
    <source>
        <dbReference type="EMBL" id="MFI7588039.1"/>
    </source>
</evidence>
<keyword evidence="1" id="KW-1133">Transmembrane helix</keyword>
<proteinExistence type="predicted"/>
<dbReference type="RefSeq" id="WP_398280880.1">
    <property type="nucleotide sequence ID" value="NZ_JBITLV010000004.1"/>
</dbReference>
<evidence type="ECO:0000256" key="1">
    <source>
        <dbReference type="SAM" id="Phobius"/>
    </source>
</evidence>
<feature type="transmembrane region" description="Helical" evidence="1">
    <location>
        <begin position="874"/>
        <end position="895"/>
    </location>
</feature>
<evidence type="ECO:0008006" key="4">
    <source>
        <dbReference type="Google" id="ProtNLM"/>
    </source>
</evidence>
<dbReference type="EMBL" id="JBITLV010000004">
    <property type="protein sequence ID" value="MFI7588039.1"/>
    <property type="molecule type" value="Genomic_DNA"/>
</dbReference>
<keyword evidence="1" id="KW-0472">Membrane</keyword>
<feature type="transmembrane region" description="Helical" evidence="1">
    <location>
        <begin position="270"/>
        <end position="292"/>
    </location>
</feature>
<protein>
    <recommendedName>
        <fullName evidence="4">FtsX-like permease family protein</fullName>
    </recommendedName>
</protein>
<comment type="caution">
    <text evidence="2">The sequence shown here is derived from an EMBL/GenBank/DDBJ whole genome shotgun (WGS) entry which is preliminary data.</text>
</comment>
<accession>A0ABW8ANU0</accession>
<evidence type="ECO:0000313" key="3">
    <source>
        <dbReference type="Proteomes" id="UP001612915"/>
    </source>
</evidence>